<evidence type="ECO:0000256" key="4">
    <source>
        <dbReference type="ARBA" id="ARBA00022741"/>
    </source>
</evidence>
<keyword evidence="8" id="KW-1133">Transmembrane helix</keyword>
<evidence type="ECO:0000256" key="6">
    <source>
        <dbReference type="ARBA" id="ARBA00022840"/>
    </source>
</evidence>
<keyword evidence="8" id="KW-0812">Transmembrane</keyword>
<evidence type="ECO:0000256" key="2">
    <source>
        <dbReference type="ARBA" id="ARBA00012438"/>
    </source>
</evidence>
<protein>
    <recommendedName>
        <fullName evidence="2">histidine kinase</fullName>
        <ecNumber evidence="2">2.7.13.3</ecNumber>
    </recommendedName>
</protein>
<dbReference type="Proteomes" id="UP000480178">
    <property type="component" value="Chromosome"/>
</dbReference>
<evidence type="ECO:0000256" key="7">
    <source>
        <dbReference type="ARBA" id="ARBA00023012"/>
    </source>
</evidence>
<dbReference type="EMBL" id="CP048222">
    <property type="protein sequence ID" value="QHT67554.1"/>
    <property type="molecule type" value="Genomic_DNA"/>
</dbReference>
<accession>A0A6C0GIA2</accession>
<dbReference type="Gene3D" id="3.30.565.10">
    <property type="entry name" value="Histidine kinase-like ATPase, C-terminal domain"/>
    <property type="match status" value="1"/>
</dbReference>
<reference evidence="10 11" key="1">
    <citation type="submission" date="2020-01" db="EMBL/GenBank/DDBJ databases">
        <authorList>
            <person name="Kim M.K."/>
        </authorList>
    </citation>
    <scope>NUCLEOTIDE SEQUENCE [LARGE SCALE GENOMIC DNA]</scope>
    <source>
        <strain evidence="10 11">172606-1</strain>
    </source>
</reference>
<keyword evidence="4" id="KW-0547">Nucleotide-binding</keyword>
<keyword evidence="6" id="KW-0067">ATP-binding</keyword>
<dbReference type="RefSeq" id="WP_162443583.1">
    <property type="nucleotide sequence ID" value="NZ_CP048222.1"/>
</dbReference>
<dbReference type="InterPro" id="IPR004358">
    <property type="entry name" value="Sig_transdc_His_kin-like_C"/>
</dbReference>
<proteinExistence type="predicted"/>
<evidence type="ECO:0000313" key="11">
    <source>
        <dbReference type="Proteomes" id="UP000480178"/>
    </source>
</evidence>
<evidence type="ECO:0000256" key="1">
    <source>
        <dbReference type="ARBA" id="ARBA00000085"/>
    </source>
</evidence>
<evidence type="ECO:0000313" key="10">
    <source>
        <dbReference type="EMBL" id="QHT67554.1"/>
    </source>
</evidence>
<dbReference type="GO" id="GO:0005524">
    <property type="term" value="F:ATP binding"/>
    <property type="evidence" value="ECO:0007669"/>
    <property type="project" value="UniProtKB-KW"/>
</dbReference>
<dbReference type="KEGG" id="rhoz:GXP67_13415"/>
<dbReference type="Pfam" id="PF02518">
    <property type="entry name" value="HATPase_c"/>
    <property type="match status" value="1"/>
</dbReference>
<evidence type="ECO:0000259" key="9">
    <source>
        <dbReference type="PROSITE" id="PS50109"/>
    </source>
</evidence>
<keyword evidence="8" id="KW-0472">Membrane</keyword>
<dbReference type="PRINTS" id="PR00344">
    <property type="entry name" value="BCTRLSENSOR"/>
</dbReference>
<dbReference type="InterPro" id="IPR003594">
    <property type="entry name" value="HATPase_dom"/>
</dbReference>
<evidence type="ECO:0000256" key="3">
    <source>
        <dbReference type="ARBA" id="ARBA00022679"/>
    </source>
</evidence>
<gene>
    <name evidence="10" type="ORF">GXP67_13415</name>
</gene>
<dbReference type="InterPro" id="IPR005467">
    <property type="entry name" value="His_kinase_dom"/>
</dbReference>
<dbReference type="SMART" id="SM00387">
    <property type="entry name" value="HATPase_c"/>
    <property type="match status" value="1"/>
</dbReference>
<keyword evidence="7" id="KW-0902">Two-component regulatory system</keyword>
<dbReference type="PROSITE" id="PS50109">
    <property type="entry name" value="HIS_KIN"/>
    <property type="match status" value="1"/>
</dbReference>
<dbReference type="SUPFAM" id="SSF55874">
    <property type="entry name" value="ATPase domain of HSP90 chaperone/DNA topoisomerase II/histidine kinase"/>
    <property type="match status" value="1"/>
</dbReference>
<dbReference type="InterPro" id="IPR036890">
    <property type="entry name" value="HATPase_C_sf"/>
</dbReference>
<feature type="domain" description="Histidine kinase" evidence="9">
    <location>
        <begin position="229"/>
        <end position="450"/>
    </location>
</feature>
<evidence type="ECO:0000256" key="5">
    <source>
        <dbReference type="ARBA" id="ARBA00022777"/>
    </source>
</evidence>
<feature type="transmembrane region" description="Helical" evidence="8">
    <location>
        <begin position="32"/>
        <end position="52"/>
    </location>
</feature>
<comment type="catalytic activity">
    <reaction evidence="1">
        <text>ATP + protein L-histidine = ADP + protein N-phospho-L-histidine.</text>
        <dbReference type="EC" id="2.7.13.3"/>
    </reaction>
</comment>
<dbReference type="AlphaFoldDB" id="A0A6C0GIA2"/>
<keyword evidence="3" id="KW-0808">Transferase</keyword>
<dbReference type="GO" id="GO:0000160">
    <property type="term" value="P:phosphorelay signal transduction system"/>
    <property type="evidence" value="ECO:0007669"/>
    <property type="project" value="UniProtKB-KW"/>
</dbReference>
<dbReference type="GO" id="GO:0004673">
    <property type="term" value="F:protein histidine kinase activity"/>
    <property type="evidence" value="ECO:0007669"/>
    <property type="project" value="UniProtKB-EC"/>
</dbReference>
<organism evidence="10 11">
    <name type="scientific">Rhodocytophaga rosea</name>
    <dbReference type="NCBI Taxonomy" id="2704465"/>
    <lineage>
        <taxon>Bacteria</taxon>
        <taxon>Pseudomonadati</taxon>
        <taxon>Bacteroidota</taxon>
        <taxon>Cytophagia</taxon>
        <taxon>Cytophagales</taxon>
        <taxon>Rhodocytophagaceae</taxon>
        <taxon>Rhodocytophaga</taxon>
    </lineage>
</organism>
<evidence type="ECO:0000256" key="8">
    <source>
        <dbReference type="SAM" id="Phobius"/>
    </source>
</evidence>
<name>A0A6C0GIA2_9BACT</name>
<keyword evidence="5" id="KW-0418">Kinase</keyword>
<feature type="transmembrane region" description="Helical" evidence="8">
    <location>
        <begin position="7"/>
        <end position="26"/>
    </location>
</feature>
<keyword evidence="11" id="KW-1185">Reference proteome</keyword>
<dbReference type="PANTHER" id="PTHR43065">
    <property type="entry name" value="SENSOR HISTIDINE KINASE"/>
    <property type="match status" value="1"/>
</dbReference>
<dbReference type="PANTHER" id="PTHR43065:SF46">
    <property type="entry name" value="C4-DICARBOXYLATE TRANSPORT SENSOR PROTEIN DCTB"/>
    <property type="match status" value="1"/>
</dbReference>
<dbReference type="CDD" id="cd00075">
    <property type="entry name" value="HATPase"/>
    <property type="match status" value="1"/>
</dbReference>
<sequence>MIYKNFRINVIIRILLILTAGFMAIYVATQTYFWLVSLWIILLALILIFELIRYIERSHKDLSNFLLSIRQSDFSTVYPVSGERSQDELKRAYQEILKVFQQLRSEKEFNYQYLQTIVEHVNVALICFDDREEIQLINEAGHSLFGKPYLKNIQSLSYIHPELPEMIRHLLPGKKDLIKVQLNGSLMNLSVQASAFRLQQKYYKLVSFHDIRSELEAQEVESWQKLIRVLTHEIMNSVIPIATLTSVINGLLTESQVQPNTFAQLSEEDASDIRNSLQTIESRSKGLVSFVKAYSSLTQTLTPTFREVQVEELFSRIYTLLKPGIDKKGIRLERIFTDPDLHLQTDLDLLEQVLINLVMNAVDAVQGRENPVIELIAGKTSKNQIIIQVTDNGAGISEEVQQHIFIPFFTTKKQGSGIGLSLCKQIMLLHKGNISVQSQKDKGSTFSLYF</sequence>
<dbReference type="EC" id="2.7.13.3" evidence="2"/>